<evidence type="ECO:0000313" key="3">
    <source>
        <dbReference type="Proteomes" id="UP000011713"/>
    </source>
</evidence>
<dbReference type="eggNOG" id="ENOG502SZQA">
    <property type="taxonomic scope" value="Eukaryota"/>
</dbReference>
<dbReference type="EMBL" id="JH598052">
    <property type="status" value="NOT_ANNOTATED_CDS"/>
    <property type="molecule type" value="Genomic_DNA"/>
</dbReference>
<proteinExistence type="predicted"/>
<feature type="region of interest" description="Disordered" evidence="1">
    <location>
        <begin position="1"/>
        <end position="36"/>
    </location>
</feature>
<name>M4BYY9_HYAAE</name>
<reference evidence="2" key="2">
    <citation type="submission" date="2015-06" db="UniProtKB">
        <authorList>
            <consortium name="EnsemblProtists"/>
        </authorList>
    </citation>
    <scope>IDENTIFICATION</scope>
    <source>
        <strain evidence="2">Emoy2</strain>
    </source>
</reference>
<organism evidence="2 3">
    <name type="scientific">Hyaloperonospora arabidopsidis (strain Emoy2)</name>
    <name type="common">Downy mildew agent</name>
    <name type="synonym">Peronospora arabidopsidis</name>
    <dbReference type="NCBI Taxonomy" id="559515"/>
    <lineage>
        <taxon>Eukaryota</taxon>
        <taxon>Sar</taxon>
        <taxon>Stramenopiles</taxon>
        <taxon>Oomycota</taxon>
        <taxon>Peronosporomycetes</taxon>
        <taxon>Peronosporales</taxon>
        <taxon>Peronosporaceae</taxon>
        <taxon>Hyaloperonospora</taxon>
    </lineage>
</organism>
<accession>M4BYY9</accession>
<feature type="compositionally biased region" description="Polar residues" evidence="1">
    <location>
        <begin position="11"/>
        <end position="29"/>
    </location>
</feature>
<dbReference type="EnsemblProtists" id="HpaT811787">
    <property type="protein sequence ID" value="HpaP811787"/>
    <property type="gene ID" value="HpaG811787"/>
</dbReference>
<dbReference type="Proteomes" id="UP000011713">
    <property type="component" value="Unassembled WGS sequence"/>
</dbReference>
<protein>
    <submittedName>
        <fullName evidence="2">Uncharacterized protein</fullName>
    </submittedName>
</protein>
<dbReference type="HOGENOM" id="CLU_2101622_0_0_1"/>
<reference evidence="3" key="1">
    <citation type="journal article" date="2010" name="Science">
        <title>Signatures of adaptation to obligate biotrophy in the Hyaloperonospora arabidopsidis genome.</title>
        <authorList>
            <person name="Baxter L."/>
            <person name="Tripathy S."/>
            <person name="Ishaque N."/>
            <person name="Boot N."/>
            <person name="Cabral A."/>
            <person name="Kemen E."/>
            <person name="Thines M."/>
            <person name="Ah-Fong A."/>
            <person name="Anderson R."/>
            <person name="Badejoko W."/>
            <person name="Bittner-Eddy P."/>
            <person name="Boore J.L."/>
            <person name="Chibucos M.C."/>
            <person name="Coates M."/>
            <person name="Dehal P."/>
            <person name="Delehaunty K."/>
            <person name="Dong S."/>
            <person name="Downton P."/>
            <person name="Dumas B."/>
            <person name="Fabro G."/>
            <person name="Fronick C."/>
            <person name="Fuerstenberg S.I."/>
            <person name="Fulton L."/>
            <person name="Gaulin E."/>
            <person name="Govers F."/>
            <person name="Hughes L."/>
            <person name="Humphray S."/>
            <person name="Jiang R.H."/>
            <person name="Judelson H."/>
            <person name="Kamoun S."/>
            <person name="Kyung K."/>
            <person name="Meijer H."/>
            <person name="Minx P."/>
            <person name="Morris P."/>
            <person name="Nelson J."/>
            <person name="Phuntumart V."/>
            <person name="Qutob D."/>
            <person name="Rehmany A."/>
            <person name="Rougon-Cardoso A."/>
            <person name="Ryden P."/>
            <person name="Torto-Alalibo T."/>
            <person name="Studholme D."/>
            <person name="Wang Y."/>
            <person name="Win J."/>
            <person name="Wood J."/>
            <person name="Clifton S.W."/>
            <person name="Rogers J."/>
            <person name="Van den Ackerveken G."/>
            <person name="Jones J.D."/>
            <person name="McDowell J.M."/>
            <person name="Beynon J."/>
            <person name="Tyler B.M."/>
        </authorList>
    </citation>
    <scope>NUCLEOTIDE SEQUENCE [LARGE SCALE GENOMIC DNA]</scope>
    <source>
        <strain evidence="3">Emoy2</strain>
    </source>
</reference>
<keyword evidence="3" id="KW-1185">Reference proteome</keyword>
<evidence type="ECO:0000313" key="2">
    <source>
        <dbReference type="EnsemblProtists" id="HpaP811787"/>
    </source>
</evidence>
<dbReference type="VEuPathDB" id="FungiDB:HpaG811787"/>
<sequence>MDLFARVKTSAMDQQATLSTTQDTSPSHELNTDAVDSSELRTDVRALLDEMQQRASWGEKEHEAEERRLLQELQACVVDATSRDALEKLPKRMCAYEFKPGDIAWNCRVCQVRTDW</sequence>
<dbReference type="AlphaFoldDB" id="M4BYY9"/>
<evidence type="ECO:0000256" key="1">
    <source>
        <dbReference type="SAM" id="MobiDB-lite"/>
    </source>
</evidence>
<dbReference type="InParanoid" id="M4BYY9"/>